<keyword evidence="8 14" id="KW-0333">Golgi apparatus</keyword>
<dbReference type="GO" id="GO:0071555">
    <property type="term" value="P:cell wall organization"/>
    <property type="evidence" value="ECO:0007669"/>
    <property type="project" value="UniProtKB-KW"/>
</dbReference>
<accession>A0A9D5CGL5</accession>
<dbReference type="Proteomes" id="UP001085076">
    <property type="component" value="Miscellaneous, Linkage group lg05"/>
</dbReference>
<evidence type="ECO:0000313" key="16">
    <source>
        <dbReference type="Proteomes" id="UP001085076"/>
    </source>
</evidence>
<evidence type="ECO:0000256" key="12">
    <source>
        <dbReference type="PIRSR" id="PIRSR605027-1"/>
    </source>
</evidence>
<dbReference type="GO" id="GO:0015018">
    <property type="term" value="F:galactosylgalactosylxylosylprotein 3-beta-glucuronosyltransferase activity"/>
    <property type="evidence" value="ECO:0007669"/>
    <property type="project" value="InterPro"/>
</dbReference>
<protein>
    <recommendedName>
        <fullName evidence="14">Glycosyltransferases</fullName>
        <ecNumber evidence="14">2.4.-.-</ecNumber>
    </recommendedName>
</protein>
<dbReference type="AlphaFoldDB" id="A0A9D5CGL5"/>
<reference evidence="15" key="1">
    <citation type="submission" date="2021-03" db="EMBL/GenBank/DDBJ databases">
        <authorList>
            <person name="Li Z."/>
            <person name="Yang C."/>
        </authorList>
    </citation>
    <scope>NUCLEOTIDE SEQUENCE</scope>
    <source>
        <strain evidence="15">Dzin_1.0</strain>
        <tissue evidence="15">Leaf</tissue>
    </source>
</reference>
<dbReference type="EC" id="2.4.-.-" evidence="14"/>
<dbReference type="Pfam" id="PF03360">
    <property type="entry name" value="Glyco_transf_43"/>
    <property type="match status" value="1"/>
</dbReference>
<dbReference type="OrthoDB" id="675023at2759"/>
<dbReference type="GO" id="GO:0009834">
    <property type="term" value="P:plant-type secondary cell wall biogenesis"/>
    <property type="evidence" value="ECO:0007669"/>
    <property type="project" value="TreeGrafter"/>
</dbReference>
<evidence type="ECO:0000256" key="1">
    <source>
        <dbReference type="ARBA" id="ARBA00004323"/>
    </source>
</evidence>
<evidence type="ECO:0000256" key="2">
    <source>
        <dbReference type="ARBA" id="ARBA00007706"/>
    </source>
</evidence>
<keyword evidence="3" id="KW-0328">Glycosyltransferase</keyword>
<dbReference type="FunFam" id="3.90.550.10:FF:000064">
    <property type="entry name" value="Glycosyltransferases"/>
    <property type="match status" value="1"/>
</dbReference>
<evidence type="ECO:0000256" key="11">
    <source>
        <dbReference type="ARBA" id="ARBA00023316"/>
    </source>
</evidence>
<keyword evidence="5 14" id="KW-0812">Transmembrane</keyword>
<keyword evidence="11 14" id="KW-0961">Cell wall biogenesis/degradation</keyword>
<feature type="binding site" evidence="13">
    <location>
        <position position="289"/>
    </location>
    <ligand>
        <name>Mn(2+)</name>
        <dbReference type="ChEBI" id="CHEBI:29035"/>
    </ligand>
</feature>
<keyword evidence="9 14" id="KW-0472">Membrane</keyword>
<dbReference type="CDD" id="cd00218">
    <property type="entry name" value="GlcAT-I"/>
    <property type="match status" value="1"/>
</dbReference>
<dbReference type="SUPFAM" id="SSF53448">
    <property type="entry name" value="Nucleotide-diphospho-sugar transferases"/>
    <property type="match status" value="1"/>
</dbReference>
<evidence type="ECO:0000313" key="15">
    <source>
        <dbReference type="EMBL" id="KAJ0971800.1"/>
    </source>
</evidence>
<comment type="caution">
    <text evidence="15">The sequence shown here is derived from an EMBL/GenBank/DDBJ whole genome shotgun (WGS) entry which is preliminary data.</text>
</comment>
<gene>
    <name evidence="15" type="ORF">J5N97_019759</name>
</gene>
<feature type="active site" description="Proton donor/acceptor" evidence="12">
    <location>
        <position position="387"/>
    </location>
</feature>
<dbReference type="GO" id="GO:0046872">
    <property type="term" value="F:metal ion binding"/>
    <property type="evidence" value="ECO:0007669"/>
    <property type="project" value="UniProtKB-KW"/>
</dbReference>
<name>A0A9D5CGL5_9LILI</name>
<evidence type="ECO:0000256" key="9">
    <source>
        <dbReference type="ARBA" id="ARBA00023136"/>
    </source>
</evidence>
<dbReference type="Gene3D" id="3.90.550.10">
    <property type="entry name" value="Spore Coat Polysaccharide Biosynthesis Protein SpsA, Chain A"/>
    <property type="match status" value="1"/>
</dbReference>
<dbReference type="InterPro" id="IPR029044">
    <property type="entry name" value="Nucleotide-diphossugar_trans"/>
</dbReference>
<comment type="function">
    <text evidence="14">Involved in the synthesis of glucuronoxylan hemicellulose in secondary cell walls.</text>
</comment>
<dbReference type="PANTHER" id="PTHR10896">
    <property type="entry name" value="GALACTOSYLGALACTOSYLXYLOSYLPROTEIN 3-BETA-GLUCURONOSYLTRANSFERASE BETA-1,3-GLUCURONYLTRANSFERASE"/>
    <property type="match status" value="1"/>
</dbReference>
<dbReference type="GO" id="GO:0010417">
    <property type="term" value="P:glucuronoxylan biosynthetic process"/>
    <property type="evidence" value="ECO:0007669"/>
    <property type="project" value="TreeGrafter"/>
</dbReference>
<comment type="subcellular location">
    <subcellularLocation>
        <location evidence="1 14">Golgi apparatus membrane</location>
        <topology evidence="1 14">Single-pass type II membrane protein</topology>
    </subcellularLocation>
</comment>
<keyword evidence="13" id="KW-0479">Metal-binding</keyword>
<evidence type="ECO:0000256" key="13">
    <source>
        <dbReference type="PIRSR" id="PIRSR605027-3"/>
    </source>
</evidence>
<feature type="transmembrane region" description="Helical" evidence="14">
    <location>
        <begin position="48"/>
        <end position="69"/>
    </location>
</feature>
<organism evidence="15 16">
    <name type="scientific">Dioscorea zingiberensis</name>
    <dbReference type="NCBI Taxonomy" id="325984"/>
    <lineage>
        <taxon>Eukaryota</taxon>
        <taxon>Viridiplantae</taxon>
        <taxon>Streptophyta</taxon>
        <taxon>Embryophyta</taxon>
        <taxon>Tracheophyta</taxon>
        <taxon>Spermatophyta</taxon>
        <taxon>Magnoliopsida</taxon>
        <taxon>Liliopsida</taxon>
        <taxon>Dioscoreales</taxon>
        <taxon>Dioscoreaceae</taxon>
        <taxon>Dioscorea</taxon>
    </lineage>
</organism>
<evidence type="ECO:0000256" key="10">
    <source>
        <dbReference type="ARBA" id="ARBA00023180"/>
    </source>
</evidence>
<dbReference type="GO" id="GO:0000139">
    <property type="term" value="C:Golgi membrane"/>
    <property type="evidence" value="ECO:0007669"/>
    <property type="project" value="UniProtKB-SubCell"/>
</dbReference>
<dbReference type="GO" id="GO:0042285">
    <property type="term" value="F:xylosyltransferase activity"/>
    <property type="evidence" value="ECO:0007669"/>
    <property type="project" value="TreeGrafter"/>
</dbReference>
<dbReference type="InterPro" id="IPR005027">
    <property type="entry name" value="Glyco_trans_43"/>
</dbReference>
<keyword evidence="16" id="KW-1185">Reference proteome</keyword>
<dbReference type="PANTHER" id="PTHR10896:SF20">
    <property type="entry name" value="BETA-1,4-XYLOSYLTRANSFERASE IRX9L-RELATED"/>
    <property type="match status" value="1"/>
</dbReference>
<keyword evidence="7 14" id="KW-1133">Transmembrane helix</keyword>
<evidence type="ECO:0000256" key="6">
    <source>
        <dbReference type="ARBA" id="ARBA00022968"/>
    </source>
</evidence>
<keyword evidence="4 14" id="KW-0808">Transferase</keyword>
<comment type="caution">
    <text evidence="14">Lacks conserved residue(s) required for the propagation of feature annotation.</text>
</comment>
<keyword evidence="13" id="KW-0464">Manganese</keyword>
<evidence type="ECO:0000256" key="4">
    <source>
        <dbReference type="ARBA" id="ARBA00022679"/>
    </source>
</evidence>
<sequence>MASFRRSFSLMQREKSAQNGESGSDTSPSPKFPRSRMFLVLRGFVNSMVNPVVVLMVLDGMRASFCGIFSQRSSRPVERMKVKGQHWHRGVFHFFVFFLLGIFIGFTPYLSVDLSKSFGLKHGVFSFEEDHGAQNARHDSGESEVSLLKVSTYNHNESLKNMATLTWTNEILVPSYIPSSFQDSTLVYRKLLIIVTPTYPHAFQAYYLNRLAYTLRNAPPPLLWIVVEMPSQSAETARTLRATGVMFRHLVCEQNMTNIKDGRVYQRNVALSHVEKHHLDGIVYFADDDRVYSADLFEQMREIRRFGTWPVAILSKSKNKVMFKGPICNGTEVIGWHSNQISRMPKRFSLDMSGFAFNSTILWDPKRWRRPTLDPIRLYDTDKGLQETTLVEQLVEDESQMEGLPNNCSKIMVWHIRMEAPELFYPPGLV</sequence>
<evidence type="ECO:0000256" key="8">
    <source>
        <dbReference type="ARBA" id="ARBA00023034"/>
    </source>
</evidence>
<comment type="cofactor">
    <cofactor evidence="13">
        <name>Mn(2+)</name>
        <dbReference type="ChEBI" id="CHEBI:29035"/>
    </cofactor>
</comment>
<evidence type="ECO:0000256" key="7">
    <source>
        <dbReference type="ARBA" id="ARBA00022989"/>
    </source>
</evidence>
<feature type="transmembrane region" description="Helical" evidence="14">
    <location>
        <begin position="90"/>
        <end position="110"/>
    </location>
</feature>
<dbReference type="EMBL" id="JAGGNH010000005">
    <property type="protein sequence ID" value="KAJ0971800.1"/>
    <property type="molecule type" value="Genomic_DNA"/>
</dbReference>
<evidence type="ECO:0000256" key="3">
    <source>
        <dbReference type="ARBA" id="ARBA00022676"/>
    </source>
</evidence>
<keyword evidence="10" id="KW-0325">Glycoprotein</keyword>
<evidence type="ECO:0000256" key="14">
    <source>
        <dbReference type="RuleBase" id="RU363127"/>
    </source>
</evidence>
<evidence type="ECO:0000256" key="5">
    <source>
        <dbReference type="ARBA" id="ARBA00022692"/>
    </source>
</evidence>
<comment type="similarity">
    <text evidence="2 14">Belongs to the glycosyltransferase 43 family.</text>
</comment>
<reference evidence="15" key="2">
    <citation type="journal article" date="2022" name="Hortic Res">
        <title>The genome of Dioscorea zingiberensis sheds light on the biosynthesis, origin and evolution of the medicinally important diosgenin saponins.</title>
        <authorList>
            <person name="Li Y."/>
            <person name="Tan C."/>
            <person name="Li Z."/>
            <person name="Guo J."/>
            <person name="Li S."/>
            <person name="Chen X."/>
            <person name="Wang C."/>
            <person name="Dai X."/>
            <person name="Yang H."/>
            <person name="Song W."/>
            <person name="Hou L."/>
            <person name="Xu J."/>
            <person name="Tong Z."/>
            <person name="Xu A."/>
            <person name="Yuan X."/>
            <person name="Wang W."/>
            <person name="Yang Q."/>
            <person name="Chen L."/>
            <person name="Sun Z."/>
            <person name="Wang K."/>
            <person name="Pan B."/>
            <person name="Chen J."/>
            <person name="Bao Y."/>
            <person name="Liu F."/>
            <person name="Qi X."/>
            <person name="Gang D.R."/>
            <person name="Wen J."/>
            <person name="Li J."/>
        </authorList>
    </citation>
    <scope>NUCLEOTIDE SEQUENCE</scope>
    <source>
        <strain evidence="15">Dzin_1.0</strain>
    </source>
</reference>
<proteinExistence type="inferred from homology"/>
<keyword evidence="6 14" id="KW-0735">Signal-anchor</keyword>